<dbReference type="EMBL" id="JAUIZM010000005">
    <property type="protein sequence ID" value="KAK1385855.1"/>
    <property type="molecule type" value="Genomic_DNA"/>
</dbReference>
<organism evidence="1 2">
    <name type="scientific">Heracleum sosnowskyi</name>
    <dbReference type="NCBI Taxonomy" id="360622"/>
    <lineage>
        <taxon>Eukaryota</taxon>
        <taxon>Viridiplantae</taxon>
        <taxon>Streptophyta</taxon>
        <taxon>Embryophyta</taxon>
        <taxon>Tracheophyta</taxon>
        <taxon>Spermatophyta</taxon>
        <taxon>Magnoliopsida</taxon>
        <taxon>eudicotyledons</taxon>
        <taxon>Gunneridae</taxon>
        <taxon>Pentapetalae</taxon>
        <taxon>asterids</taxon>
        <taxon>campanulids</taxon>
        <taxon>Apiales</taxon>
        <taxon>Apiaceae</taxon>
        <taxon>Apioideae</taxon>
        <taxon>apioid superclade</taxon>
        <taxon>Tordylieae</taxon>
        <taxon>Tordyliinae</taxon>
        <taxon>Heracleum</taxon>
    </lineage>
</organism>
<reference evidence="1" key="2">
    <citation type="submission" date="2023-05" db="EMBL/GenBank/DDBJ databases">
        <authorList>
            <person name="Schelkunov M.I."/>
        </authorList>
    </citation>
    <scope>NUCLEOTIDE SEQUENCE</scope>
    <source>
        <strain evidence="1">Hsosn_3</strain>
        <tissue evidence="1">Leaf</tissue>
    </source>
</reference>
<dbReference type="AlphaFoldDB" id="A0AAD8IL20"/>
<protein>
    <submittedName>
        <fullName evidence="1">Uncharacterized protein</fullName>
    </submittedName>
</protein>
<dbReference type="Proteomes" id="UP001237642">
    <property type="component" value="Unassembled WGS sequence"/>
</dbReference>
<accession>A0AAD8IL20</accession>
<gene>
    <name evidence="1" type="ORF">POM88_023590</name>
</gene>
<name>A0AAD8IL20_9APIA</name>
<sequence length="196" mass="23206">MWELNMVPHVFGNLKRVKMSRLEDLISIRELDFRGCSGLSHRHLPKRLFKVYSEFGRQINVHVPHFMHQWFDWIIESPYWTSKSSEYLGSTTVYAHLLPNESHNFMGIILFFQWPRQMNIQYSVKNTTSGFIWSSGGPDFFIFYSLMVIVPKSIFSVTDDDHIIELTITDDRVEMIGIHLLYNTDNCRKRKRGAKR</sequence>
<proteinExistence type="predicted"/>
<keyword evidence="2" id="KW-1185">Reference proteome</keyword>
<evidence type="ECO:0000313" key="2">
    <source>
        <dbReference type="Proteomes" id="UP001237642"/>
    </source>
</evidence>
<reference evidence="1" key="1">
    <citation type="submission" date="2023-02" db="EMBL/GenBank/DDBJ databases">
        <title>Genome of toxic invasive species Heracleum sosnowskyi carries increased number of genes despite the absence of recent whole-genome duplications.</title>
        <authorList>
            <person name="Schelkunov M."/>
            <person name="Shtratnikova V."/>
            <person name="Makarenko M."/>
            <person name="Klepikova A."/>
            <person name="Omelchenko D."/>
            <person name="Novikova G."/>
            <person name="Obukhova E."/>
            <person name="Bogdanov V."/>
            <person name="Penin A."/>
            <person name="Logacheva M."/>
        </authorList>
    </citation>
    <scope>NUCLEOTIDE SEQUENCE</scope>
    <source>
        <strain evidence="1">Hsosn_3</strain>
        <tissue evidence="1">Leaf</tissue>
    </source>
</reference>
<comment type="caution">
    <text evidence="1">The sequence shown here is derived from an EMBL/GenBank/DDBJ whole genome shotgun (WGS) entry which is preliminary data.</text>
</comment>
<evidence type="ECO:0000313" key="1">
    <source>
        <dbReference type="EMBL" id="KAK1385855.1"/>
    </source>
</evidence>